<dbReference type="AlphaFoldDB" id="A0A9P0AX89"/>
<protein>
    <submittedName>
        <fullName evidence="2">Uncharacterized protein</fullName>
    </submittedName>
</protein>
<keyword evidence="3" id="KW-1185">Reference proteome</keyword>
<dbReference type="Proteomes" id="UP001154078">
    <property type="component" value="Chromosome 3"/>
</dbReference>
<evidence type="ECO:0000313" key="2">
    <source>
        <dbReference type="EMBL" id="CAH0552511.1"/>
    </source>
</evidence>
<gene>
    <name evidence="2" type="ORF">MELIAE_LOCUS4722</name>
</gene>
<evidence type="ECO:0000313" key="3">
    <source>
        <dbReference type="Proteomes" id="UP001154078"/>
    </source>
</evidence>
<dbReference type="EMBL" id="OV121134">
    <property type="protein sequence ID" value="CAH0552511.1"/>
    <property type="molecule type" value="Genomic_DNA"/>
</dbReference>
<feature type="region of interest" description="Disordered" evidence="1">
    <location>
        <begin position="35"/>
        <end position="68"/>
    </location>
</feature>
<sequence length="114" mass="12814">MEPAEVNCVQNLFKRPMSHEDKLLIKEKGRPIPDLRINYTSTDSSSSDSKVEEPYNLDSSSSDSEVEEPYVNLPVQNELGNCKGNSCHFLKNWSLKNNISHNAINELGTSVVFN</sequence>
<reference evidence="2" key="1">
    <citation type="submission" date="2021-12" db="EMBL/GenBank/DDBJ databases">
        <authorList>
            <person name="King R."/>
        </authorList>
    </citation>
    <scope>NUCLEOTIDE SEQUENCE</scope>
</reference>
<proteinExistence type="predicted"/>
<accession>A0A9P0AX89</accession>
<name>A0A9P0AX89_BRAAE</name>
<organism evidence="2 3">
    <name type="scientific">Brassicogethes aeneus</name>
    <name type="common">Rape pollen beetle</name>
    <name type="synonym">Meligethes aeneus</name>
    <dbReference type="NCBI Taxonomy" id="1431903"/>
    <lineage>
        <taxon>Eukaryota</taxon>
        <taxon>Metazoa</taxon>
        <taxon>Ecdysozoa</taxon>
        <taxon>Arthropoda</taxon>
        <taxon>Hexapoda</taxon>
        <taxon>Insecta</taxon>
        <taxon>Pterygota</taxon>
        <taxon>Neoptera</taxon>
        <taxon>Endopterygota</taxon>
        <taxon>Coleoptera</taxon>
        <taxon>Polyphaga</taxon>
        <taxon>Cucujiformia</taxon>
        <taxon>Nitidulidae</taxon>
        <taxon>Meligethinae</taxon>
        <taxon>Brassicogethes</taxon>
    </lineage>
</organism>
<evidence type="ECO:0000256" key="1">
    <source>
        <dbReference type="SAM" id="MobiDB-lite"/>
    </source>
</evidence>